<feature type="region of interest" description="Disordered" evidence="4">
    <location>
        <begin position="232"/>
        <end position="254"/>
    </location>
</feature>
<feature type="chain" id="PRO_5031177035" description="ATP-dependent RNA helicase" evidence="5">
    <location>
        <begin position="19"/>
        <end position="1156"/>
    </location>
</feature>
<dbReference type="Gene3D" id="3.40.50.300">
    <property type="entry name" value="P-loop containing nucleotide triphosphate hydrolases"/>
    <property type="match status" value="2"/>
</dbReference>
<feature type="compositionally biased region" description="Acidic residues" evidence="4">
    <location>
        <begin position="1105"/>
        <end position="1114"/>
    </location>
</feature>
<dbReference type="InterPro" id="IPR001650">
    <property type="entry name" value="Helicase_C-like"/>
</dbReference>
<dbReference type="PANTHER" id="PTHR18934">
    <property type="entry name" value="ATP-DEPENDENT RNA HELICASE"/>
    <property type="match status" value="1"/>
</dbReference>
<keyword evidence="2" id="KW-0378">Hydrolase</keyword>
<evidence type="ECO:0008006" key="9">
    <source>
        <dbReference type="Google" id="ProtNLM"/>
    </source>
</evidence>
<reference evidence="8" key="1">
    <citation type="submission" date="2021-01" db="EMBL/GenBank/DDBJ databases">
        <authorList>
            <person name="Corre E."/>
            <person name="Pelletier E."/>
            <person name="Niang G."/>
            <person name="Scheremetjew M."/>
            <person name="Finn R."/>
            <person name="Kale V."/>
            <person name="Holt S."/>
            <person name="Cochrane G."/>
            <person name="Meng A."/>
            <person name="Brown T."/>
            <person name="Cohen L."/>
        </authorList>
    </citation>
    <scope>NUCLEOTIDE SEQUENCE</scope>
    <source>
        <strain evidence="8">CCMP1510</strain>
    </source>
</reference>
<name>A0A7S3NFL1_9STRA</name>
<sequence>MMMVPLFFSLFLLHRVHSQEKKKRNTNSFMPPTSRSGNKGRSGGRGRGGQPKKVKRAALISLAPATKRKKQVSIDKLHFPSDAQVAVCELLWKLRKIEEKQDVSATVNPIQAKKVLAELCRRSKKTSDDHELTQVLPNGKLINAAPQAKIQLKKLNPRVRLELKGPSKRKGSGNRPLVIDRQASIEALLNKAKHLLKCKQTPQFVYEAETGLVVSNLQTIPDGTIVCCGSEPPVQSTKQNESVPTSTQQAPEEEREILLGSREAWEFYYSNIEKSKKFIPNDKLIPATATRSPSSTFQVPEENEFSKTRRSLPAYQYKDRVVEACRSHRVVIVSAETGAGKSTQVPQFILDNNVTKKIIVTQPRRIAAISLADRVAKERGQSVGDEVGYCVRLDKRPGQRLEFVTVGVLLQRLQVNRDYLKQEVSHVIVDEAHERDALTDFLLILLRDELKRSPDWTLVVMSATLDAALFTKYFHPDSCLISIPGRLFPVEEKFVDQLQGVGISRKDVQQLIKNAQVTTIKTNESFLSPECNAPLDCAVVARITAAIASKYPSATLLIFAPGVAEIDKICRELKGLRIPILPLHGSLPASQQRLVFRPGRKIVVATNVAETSITIPEVGHVIDTGRVREIRHNNNVTKLAECWVSKSAARQRAGRAGRVASGIVWRLYPHTLFDSPAMPEHAAAEMLRTPLDELVLKILRLGLGQPRSFLRKAIEPPSAISIDNALQQLWAIGAICHSSDKDEEAYVDEDANDEEDIDDDEDCDQGPWAEENELFSASNIQSYHIMSDEENNVVADDSGADDKEKVEENWELTVLGYHVASLPMDSKLAKLLIYGCLFECVETTLTVAAALSATKQCFSAPSHLRRQADVAKQRLARGSDSDLIAVCHAYADWLSASDKYQSCRDNFTSHQSLSEIDNLRRDFRHRLIDAGWLSSKDKTTGNLVSELRYSLSTAKPLLAAALYPQLARLVKSNEQNRRQTYLVDRNKRKWYCHPSSVNFELLHKQTQHVRYLVFAGHIVTTKPYLCDTNLIDAVGLLLFGGRLTRSADSQYLLLDDWIPFKLTQHAALCICALKREIDATLARHINRDRDIRLEKKPLPDSTTVENEEEEEEKENDNLICDDIHVPSSQEDSKRIHALASETVSTVKYILALLSAS</sequence>
<dbReference type="GO" id="GO:0016787">
    <property type="term" value="F:hydrolase activity"/>
    <property type="evidence" value="ECO:0007669"/>
    <property type="project" value="UniProtKB-KW"/>
</dbReference>
<evidence type="ECO:0000256" key="5">
    <source>
        <dbReference type="SAM" id="SignalP"/>
    </source>
</evidence>
<keyword evidence="1" id="KW-0547">Nucleotide-binding</keyword>
<evidence type="ECO:0000256" key="3">
    <source>
        <dbReference type="ARBA" id="ARBA00022840"/>
    </source>
</evidence>
<dbReference type="SMART" id="SM00487">
    <property type="entry name" value="DEXDc"/>
    <property type="match status" value="1"/>
</dbReference>
<dbReference type="InterPro" id="IPR011545">
    <property type="entry name" value="DEAD/DEAH_box_helicase_dom"/>
</dbReference>
<feature type="signal peptide" evidence="5">
    <location>
        <begin position="1"/>
        <end position="18"/>
    </location>
</feature>
<evidence type="ECO:0000256" key="1">
    <source>
        <dbReference type="ARBA" id="ARBA00022741"/>
    </source>
</evidence>
<dbReference type="CDD" id="cd18791">
    <property type="entry name" value="SF2_C_RHA"/>
    <property type="match status" value="1"/>
</dbReference>
<feature type="region of interest" description="Disordered" evidence="4">
    <location>
        <begin position="741"/>
        <end position="764"/>
    </location>
</feature>
<organism evidence="8">
    <name type="scientific">Aureoumbra lagunensis</name>
    <dbReference type="NCBI Taxonomy" id="44058"/>
    <lineage>
        <taxon>Eukaryota</taxon>
        <taxon>Sar</taxon>
        <taxon>Stramenopiles</taxon>
        <taxon>Ochrophyta</taxon>
        <taxon>Pelagophyceae</taxon>
        <taxon>Pelagomonadales</taxon>
        <taxon>Aureoumbra</taxon>
    </lineage>
</organism>
<dbReference type="GO" id="GO:0004386">
    <property type="term" value="F:helicase activity"/>
    <property type="evidence" value="ECO:0007669"/>
    <property type="project" value="TreeGrafter"/>
</dbReference>
<dbReference type="Pfam" id="PF00271">
    <property type="entry name" value="Helicase_C"/>
    <property type="match status" value="1"/>
</dbReference>
<dbReference type="CDD" id="cd17917">
    <property type="entry name" value="DEXHc_RHA-like"/>
    <property type="match status" value="1"/>
</dbReference>
<dbReference type="AlphaFoldDB" id="A0A7S3NFL1"/>
<dbReference type="EMBL" id="HBIJ01007350">
    <property type="protein sequence ID" value="CAE0364439.1"/>
    <property type="molecule type" value="Transcribed_RNA"/>
</dbReference>
<dbReference type="PROSITE" id="PS51194">
    <property type="entry name" value="HELICASE_CTER"/>
    <property type="match status" value="1"/>
</dbReference>
<dbReference type="SMART" id="SM00847">
    <property type="entry name" value="HA2"/>
    <property type="match status" value="1"/>
</dbReference>
<dbReference type="Pfam" id="PF07717">
    <property type="entry name" value="OB_NTP_bind"/>
    <property type="match status" value="1"/>
</dbReference>
<accession>A0A7S3NFL1</accession>
<dbReference type="PANTHER" id="PTHR18934:SF145">
    <property type="entry name" value="ATP-DEPENDENT RNA HELICASE DHX57-RELATED"/>
    <property type="match status" value="1"/>
</dbReference>
<keyword evidence="5" id="KW-0732">Signal</keyword>
<evidence type="ECO:0000313" key="8">
    <source>
        <dbReference type="EMBL" id="CAE0364439.1"/>
    </source>
</evidence>
<dbReference type="InterPro" id="IPR011709">
    <property type="entry name" value="DEAD-box_helicase_OB_fold"/>
</dbReference>
<dbReference type="PROSITE" id="PS51192">
    <property type="entry name" value="HELICASE_ATP_BIND_1"/>
    <property type="match status" value="1"/>
</dbReference>
<dbReference type="Pfam" id="PF00270">
    <property type="entry name" value="DEAD"/>
    <property type="match status" value="1"/>
</dbReference>
<feature type="region of interest" description="Disordered" evidence="4">
    <location>
        <begin position="1096"/>
        <end position="1116"/>
    </location>
</feature>
<evidence type="ECO:0000256" key="4">
    <source>
        <dbReference type="SAM" id="MobiDB-lite"/>
    </source>
</evidence>
<dbReference type="PROSITE" id="PS00690">
    <property type="entry name" value="DEAH_ATP_HELICASE"/>
    <property type="match status" value="1"/>
</dbReference>
<feature type="region of interest" description="Disordered" evidence="4">
    <location>
        <begin position="21"/>
        <end position="54"/>
    </location>
</feature>
<evidence type="ECO:0000259" key="6">
    <source>
        <dbReference type="PROSITE" id="PS51192"/>
    </source>
</evidence>
<evidence type="ECO:0000259" key="7">
    <source>
        <dbReference type="PROSITE" id="PS51194"/>
    </source>
</evidence>
<gene>
    <name evidence="8" type="ORF">ALAG00032_LOCUS5180</name>
</gene>
<dbReference type="GO" id="GO:0005524">
    <property type="term" value="F:ATP binding"/>
    <property type="evidence" value="ECO:0007669"/>
    <property type="project" value="UniProtKB-KW"/>
</dbReference>
<dbReference type="Gene3D" id="1.20.120.1080">
    <property type="match status" value="1"/>
</dbReference>
<dbReference type="InterPro" id="IPR002464">
    <property type="entry name" value="DNA/RNA_helicase_DEAH_CS"/>
</dbReference>
<dbReference type="SUPFAM" id="SSF52540">
    <property type="entry name" value="P-loop containing nucleoside triphosphate hydrolases"/>
    <property type="match status" value="1"/>
</dbReference>
<feature type="domain" description="Helicase ATP-binding" evidence="6">
    <location>
        <begin position="322"/>
        <end position="483"/>
    </location>
</feature>
<dbReference type="InterPro" id="IPR027417">
    <property type="entry name" value="P-loop_NTPase"/>
</dbReference>
<protein>
    <recommendedName>
        <fullName evidence="9">ATP-dependent RNA helicase</fullName>
    </recommendedName>
</protein>
<evidence type="ECO:0000256" key="2">
    <source>
        <dbReference type="ARBA" id="ARBA00022801"/>
    </source>
</evidence>
<keyword evidence="3" id="KW-0067">ATP-binding</keyword>
<feature type="compositionally biased region" description="Polar residues" evidence="4">
    <location>
        <begin position="233"/>
        <end position="250"/>
    </location>
</feature>
<dbReference type="InterPro" id="IPR014001">
    <property type="entry name" value="Helicase_ATP-bd"/>
</dbReference>
<dbReference type="GO" id="GO:0003723">
    <property type="term" value="F:RNA binding"/>
    <property type="evidence" value="ECO:0007669"/>
    <property type="project" value="TreeGrafter"/>
</dbReference>
<feature type="compositionally biased region" description="Gly residues" evidence="4">
    <location>
        <begin position="40"/>
        <end position="49"/>
    </location>
</feature>
<proteinExistence type="predicted"/>
<dbReference type="InterPro" id="IPR007502">
    <property type="entry name" value="Helicase-assoc_dom"/>
</dbReference>
<feature type="domain" description="Helicase C-terminal" evidence="7">
    <location>
        <begin position="542"/>
        <end position="702"/>
    </location>
</feature>
<dbReference type="Pfam" id="PF21010">
    <property type="entry name" value="HA2_C"/>
    <property type="match status" value="1"/>
</dbReference>
<dbReference type="SMART" id="SM00490">
    <property type="entry name" value="HELICc"/>
    <property type="match status" value="1"/>
</dbReference>